<dbReference type="EMBL" id="CAUYUJ010003274">
    <property type="protein sequence ID" value="CAK0804588.1"/>
    <property type="molecule type" value="Genomic_DNA"/>
</dbReference>
<evidence type="ECO:0000313" key="2">
    <source>
        <dbReference type="Proteomes" id="UP001189429"/>
    </source>
</evidence>
<keyword evidence="2" id="KW-1185">Reference proteome</keyword>
<reference evidence="1" key="1">
    <citation type="submission" date="2023-10" db="EMBL/GenBank/DDBJ databases">
        <authorList>
            <person name="Chen Y."/>
            <person name="Shah S."/>
            <person name="Dougan E. K."/>
            <person name="Thang M."/>
            <person name="Chan C."/>
        </authorList>
    </citation>
    <scope>NUCLEOTIDE SEQUENCE [LARGE SCALE GENOMIC DNA]</scope>
</reference>
<name>A0ABN9QIE6_9DINO</name>
<organism evidence="1 2">
    <name type="scientific">Prorocentrum cordatum</name>
    <dbReference type="NCBI Taxonomy" id="2364126"/>
    <lineage>
        <taxon>Eukaryota</taxon>
        <taxon>Sar</taxon>
        <taxon>Alveolata</taxon>
        <taxon>Dinophyceae</taxon>
        <taxon>Prorocentrales</taxon>
        <taxon>Prorocentraceae</taxon>
        <taxon>Prorocentrum</taxon>
    </lineage>
</organism>
<evidence type="ECO:0008006" key="3">
    <source>
        <dbReference type="Google" id="ProtNLM"/>
    </source>
</evidence>
<gene>
    <name evidence="1" type="ORF">PCOR1329_LOCUS11344</name>
</gene>
<comment type="caution">
    <text evidence="1">The sequence shown here is derived from an EMBL/GenBank/DDBJ whole genome shotgun (WGS) entry which is preliminary data.</text>
</comment>
<protein>
    <recommendedName>
        <fullName evidence="3">RING-type E3 ubiquitin transferase</fullName>
    </recommendedName>
</protein>
<feature type="non-terminal residue" evidence="1">
    <location>
        <position position="1"/>
    </location>
</feature>
<proteinExistence type="predicted"/>
<feature type="non-terminal residue" evidence="1">
    <location>
        <position position="85"/>
    </location>
</feature>
<sequence length="85" mass="9078">ELAQKRCPICRATFSEARELPDIRSDPGAWFDAMDRLPRALAAAGPLPRRVWSPACLAAGSEPYGGGVPQGMCPGGSIRLEVSLR</sequence>
<evidence type="ECO:0000313" key="1">
    <source>
        <dbReference type="EMBL" id="CAK0804588.1"/>
    </source>
</evidence>
<accession>A0ABN9QIE6</accession>
<dbReference type="Proteomes" id="UP001189429">
    <property type="component" value="Unassembled WGS sequence"/>
</dbReference>